<proteinExistence type="predicted"/>
<gene>
    <name evidence="1" type="ORF">ATY89_09860</name>
    <name evidence="2" type="ORF">ATZ20_01415</name>
</gene>
<dbReference type="AlphaFoldDB" id="A0A0U2WVR1"/>
<evidence type="ECO:0000313" key="1">
    <source>
        <dbReference type="EMBL" id="ALU30210.1"/>
    </source>
</evidence>
<accession>A0A0U2WVR1</accession>
<dbReference type="InterPro" id="IPR012675">
    <property type="entry name" value="Beta-grasp_dom_sf"/>
</dbReference>
<reference evidence="3 4" key="1">
    <citation type="submission" date="2015-12" db="EMBL/GenBank/DDBJ databases">
        <title>A stable core within a dynamic pangenome in Sulfolobus acidocaldarius.</title>
        <authorList>
            <person name="Anderson R."/>
            <person name="Kouris A."/>
            <person name="Seward C."/>
            <person name="Campbell K."/>
            <person name="Whitaker R."/>
        </authorList>
    </citation>
    <scope>NUCLEOTIDE SEQUENCE [LARGE SCALE GENOMIC DNA]</scope>
    <source>
        <strain evidence="1 4">GG12-C01-09</strain>
        <strain evidence="2 3">NG05B_CO5_07</strain>
    </source>
</reference>
<dbReference type="EMBL" id="CP013694">
    <property type="protein sequence ID" value="ALU30210.1"/>
    <property type="molecule type" value="Genomic_DNA"/>
</dbReference>
<name>A0A0U2WVR1_9CREN</name>
<evidence type="ECO:0000313" key="4">
    <source>
        <dbReference type="Proteomes" id="UP000065473"/>
    </source>
</evidence>
<sequence>MKVTVELVRENKIIEVELPERARVRDLLKKIGYRVQGSVVVKNSLPIIEDEELKDGDKLRVFLAASGG</sequence>
<dbReference type="PaxDb" id="1435377-SUSAZ_07820"/>
<dbReference type="InterPro" id="IPR053833">
    <property type="entry name" value="SAMP2"/>
</dbReference>
<dbReference type="Gene3D" id="3.10.20.30">
    <property type="match status" value="1"/>
</dbReference>
<dbReference type="OrthoDB" id="39964at2157"/>
<dbReference type="EMBL" id="CP013695">
    <property type="protein sequence ID" value="ALU30925.1"/>
    <property type="molecule type" value="Genomic_DNA"/>
</dbReference>
<dbReference type="Proteomes" id="UP000065473">
    <property type="component" value="Chromosome"/>
</dbReference>
<evidence type="ECO:0000313" key="2">
    <source>
        <dbReference type="EMBL" id="ALU30925.1"/>
    </source>
</evidence>
<dbReference type="GeneID" id="14552143"/>
<dbReference type="RefSeq" id="WP_011278464.1">
    <property type="nucleotide sequence ID" value="NZ_BHWZ01000004.1"/>
</dbReference>
<organism evidence="1 4">
    <name type="scientific">Sulfolobus acidocaldarius</name>
    <dbReference type="NCBI Taxonomy" id="2285"/>
    <lineage>
        <taxon>Archaea</taxon>
        <taxon>Thermoproteota</taxon>
        <taxon>Thermoprotei</taxon>
        <taxon>Sulfolobales</taxon>
        <taxon>Sulfolobaceae</taxon>
        <taxon>Sulfolobus</taxon>
    </lineage>
</organism>
<dbReference type="InterPro" id="IPR016155">
    <property type="entry name" value="Mopterin_synth/thiamin_S_b"/>
</dbReference>
<dbReference type="STRING" id="1435377.SUSAZ_07820"/>
<protein>
    <submittedName>
        <fullName evidence="1">Thiamine biosynthesis protein ThiS</fullName>
    </submittedName>
</protein>
<dbReference type="SUPFAM" id="SSF54285">
    <property type="entry name" value="MoaD/ThiS"/>
    <property type="match status" value="1"/>
</dbReference>
<dbReference type="Proteomes" id="UP000060043">
    <property type="component" value="Chromosome"/>
</dbReference>
<dbReference type="Pfam" id="PF21965">
    <property type="entry name" value="SAMP2"/>
    <property type="match status" value="1"/>
</dbReference>
<evidence type="ECO:0000313" key="3">
    <source>
        <dbReference type="Proteomes" id="UP000060043"/>
    </source>
</evidence>